<dbReference type="EMBL" id="CP096019">
    <property type="protein sequence ID" value="UPM43935.1"/>
    <property type="molecule type" value="Genomic_DNA"/>
</dbReference>
<evidence type="ECO:0000313" key="2">
    <source>
        <dbReference type="EMBL" id="UPM43935.1"/>
    </source>
</evidence>
<feature type="domain" description="Glycosyltransferase 2-like" evidence="1">
    <location>
        <begin position="11"/>
        <end position="131"/>
    </location>
</feature>
<gene>
    <name evidence="2" type="ORF">MW046_05700</name>
</gene>
<dbReference type="GO" id="GO:0016758">
    <property type="term" value="F:hexosyltransferase activity"/>
    <property type="evidence" value="ECO:0007669"/>
    <property type="project" value="UniProtKB-ARBA"/>
</dbReference>
<dbReference type="GeneID" id="71927521"/>
<dbReference type="InterPro" id="IPR001173">
    <property type="entry name" value="Glyco_trans_2-like"/>
</dbReference>
<protein>
    <submittedName>
        <fullName evidence="2">Glycosyltransferase</fullName>
    </submittedName>
</protein>
<organism evidence="2 3">
    <name type="scientific">Halocatena salina</name>
    <dbReference type="NCBI Taxonomy" id="2934340"/>
    <lineage>
        <taxon>Archaea</taxon>
        <taxon>Methanobacteriati</taxon>
        <taxon>Methanobacteriota</taxon>
        <taxon>Stenosarchaea group</taxon>
        <taxon>Halobacteria</taxon>
        <taxon>Halobacteriales</taxon>
        <taxon>Natronomonadaceae</taxon>
        <taxon>Halocatena</taxon>
    </lineage>
</organism>
<accession>A0A8U0A3Z2</accession>
<dbReference type="Gene3D" id="3.90.550.10">
    <property type="entry name" value="Spore Coat Polysaccharide Biosynthesis Protein SpsA, Chain A"/>
    <property type="match status" value="1"/>
</dbReference>
<dbReference type="Proteomes" id="UP000831768">
    <property type="component" value="Chromosome"/>
</dbReference>
<dbReference type="AlphaFoldDB" id="A0A8U0A3Z2"/>
<reference evidence="2" key="1">
    <citation type="submission" date="2022-04" db="EMBL/GenBank/DDBJ databases">
        <title>Halocatena sp. nov., isolated from a salt lake.</title>
        <authorList>
            <person name="Cui H.-L."/>
        </authorList>
    </citation>
    <scope>NUCLEOTIDE SEQUENCE</scope>
    <source>
        <strain evidence="2">AD-1</strain>
    </source>
</reference>
<proteinExistence type="predicted"/>
<dbReference type="Pfam" id="PF00535">
    <property type="entry name" value="Glycos_transf_2"/>
    <property type="match status" value="1"/>
</dbReference>
<dbReference type="PANTHER" id="PTHR22916:SF3">
    <property type="entry name" value="UDP-GLCNAC:BETAGAL BETA-1,3-N-ACETYLGLUCOSAMINYLTRANSFERASE-LIKE PROTEIN 1"/>
    <property type="match status" value="1"/>
</dbReference>
<evidence type="ECO:0000259" key="1">
    <source>
        <dbReference type="Pfam" id="PF00535"/>
    </source>
</evidence>
<name>A0A8U0A3Z2_9EURY</name>
<dbReference type="InterPro" id="IPR029044">
    <property type="entry name" value="Nucleotide-diphossugar_trans"/>
</dbReference>
<dbReference type="RefSeq" id="WP_247994593.1">
    <property type="nucleotide sequence ID" value="NZ_CP096019.1"/>
</dbReference>
<evidence type="ECO:0000313" key="3">
    <source>
        <dbReference type="Proteomes" id="UP000831768"/>
    </source>
</evidence>
<keyword evidence="3" id="KW-1185">Reference proteome</keyword>
<dbReference type="PANTHER" id="PTHR22916">
    <property type="entry name" value="GLYCOSYLTRANSFERASE"/>
    <property type="match status" value="1"/>
</dbReference>
<dbReference type="SUPFAM" id="SSF53448">
    <property type="entry name" value="Nucleotide-diphospho-sugar transferases"/>
    <property type="match status" value="1"/>
</dbReference>
<dbReference type="KEGG" id="haad:MW046_05700"/>
<dbReference type="CDD" id="cd00761">
    <property type="entry name" value="Glyco_tranf_GTA_type"/>
    <property type="match status" value="1"/>
</dbReference>
<sequence>MPTSNADPLVSVILTTYDRREYLPEAIESVTDQTYEKIELVVVDDHSPESPQDIVDDASQESVRDIVFVRHEENKGASAARNTGIEVADGEILAFLDDDEQWKPTKIERQVDVLQNEGPDVGAVYTGIQMFDPSGSTIAVRDAKDEGDLTKKFLCGSTPPFPSIAVRQEIVSAAGPFDEELPSWNDREWLLRVAQECEFGAIDAPLVVSQREDGRSKLSGNFAVKKETSYPKVIDTFLPIAAEYGWLFKQKSYAHLTFDLGYAALINEHYDEARTTFATALVRWPFVPKFYLYAFIAMTGDRGYKLAQHLKRDVTNIYHRCRSTLA</sequence>